<dbReference type="Pfam" id="PF02037">
    <property type="entry name" value="SAP"/>
    <property type="match status" value="1"/>
</dbReference>
<name>A0ABM3JZM8_BACDO</name>
<dbReference type="SMART" id="SM00513">
    <property type="entry name" value="SAP"/>
    <property type="match status" value="1"/>
</dbReference>
<dbReference type="RefSeq" id="XP_049314688.1">
    <property type="nucleotide sequence ID" value="XM_049458731.1"/>
</dbReference>
<keyword evidence="2" id="KW-1185">Reference proteome</keyword>
<reference evidence="3" key="1">
    <citation type="submission" date="2025-08" db="UniProtKB">
        <authorList>
            <consortium name="RefSeq"/>
        </authorList>
    </citation>
    <scope>IDENTIFICATION</scope>
    <source>
        <tissue evidence="3">Adult</tissue>
    </source>
</reference>
<accession>A0ABM3JZM8</accession>
<protein>
    <submittedName>
        <fullName evidence="3">Uncharacterized protein LOC125778933</fullName>
    </submittedName>
</protein>
<evidence type="ECO:0000313" key="2">
    <source>
        <dbReference type="Proteomes" id="UP001652620"/>
    </source>
</evidence>
<dbReference type="PANTHER" id="PTHR33223">
    <property type="entry name" value="CCHC-TYPE DOMAIN-CONTAINING PROTEIN"/>
    <property type="match status" value="1"/>
</dbReference>
<organism evidence="2 3">
    <name type="scientific">Bactrocera dorsalis</name>
    <name type="common">Oriental fruit fly</name>
    <name type="synonym">Dacus dorsalis</name>
    <dbReference type="NCBI Taxonomy" id="27457"/>
    <lineage>
        <taxon>Eukaryota</taxon>
        <taxon>Metazoa</taxon>
        <taxon>Ecdysozoa</taxon>
        <taxon>Arthropoda</taxon>
        <taxon>Hexapoda</taxon>
        <taxon>Insecta</taxon>
        <taxon>Pterygota</taxon>
        <taxon>Neoptera</taxon>
        <taxon>Endopterygota</taxon>
        <taxon>Diptera</taxon>
        <taxon>Brachycera</taxon>
        <taxon>Muscomorpha</taxon>
        <taxon>Tephritoidea</taxon>
        <taxon>Tephritidae</taxon>
        <taxon>Bactrocera</taxon>
        <taxon>Bactrocera</taxon>
    </lineage>
</organism>
<dbReference type="Gene3D" id="1.10.720.30">
    <property type="entry name" value="SAP domain"/>
    <property type="match status" value="1"/>
</dbReference>
<evidence type="ECO:0000259" key="1">
    <source>
        <dbReference type="PROSITE" id="PS50800"/>
    </source>
</evidence>
<dbReference type="PANTHER" id="PTHR33223:SF6">
    <property type="entry name" value="CCHC-TYPE DOMAIN-CONTAINING PROTEIN"/>
    <property type="match status" value="1"/>
</dbReference>
<dbReference type="SUPFAM" id="SSF68906">
    <property type="entry name" value="SAP domain"/>
    <property type="match status" value="1"/>
</dbReference>
<dbReference type="PROSITE" id="PS50800">
    <property type="entry name" value="SAP"/>
    <property type="match status" value="1"/>
</dbReference>
<proteinExistence type="predicted"/>
<dbReference type="GeneID" id="125778933"/>
<feature type="domain" description="SAP" evidence="1">
    <location>
        <begin position="6"/>
        <end position="40"/>
    </location>
</feature>
<evidence type="ECO:0000313" key="3">
    <source>
        <dbReference type="RefSeq" id="XP_049314688.1"/>
    </source>
</evidence>
<dbReference type="InterPro" id="IPR003034">
    <property type="entry name" value="SAP_dom"/>
</dbReference>
<dbReference type="Proteomes" id="UP001652620">
    <property type="component" value="Chromosome 5"/>
</dbReference>
<gene>
    <name evidence="3" type="primary">LOC125778933</name>
</gene>
<dbReference type="InterPro" id="IPR036361">
    <property type="entry name" value="SAP_dom_sf"/>
</dbReference>
<sequence>MAVVKISSLKLSEIKELLSERGLKSEGHKNELILRLSEAIGADVIEFTQTNLQDQINELREMFSSVLQLMQFNSNTTPSANVSNLNSFAEQARLESPSTGASKINYTVKEIAETIPDFDPTSESSITVKQFVDRVNGAMSAYKWEEKCLLLAVYSRLKGAAKIWLNSTDKLYSSWNELSKKLCEKFSCIPDETDIHYKMSQAVRKPNENLLDYCFRVSALGKRFTLSESAIVKYARDGLKRTTNGYGHYSF</sequence>